<comment type="similarity">
    <text evidence="2 7">Belongs to the DedA family.</text>
</comment>
<evidence type="ECO:0000256" key="4">
    <source>
        <dbReference type="ARBA" id="ARBA00022692"/>
    </source>
</evidence>
<comment type="caution">
    <text evidence="7">Lacks conserved residue(s) required for the propagation of feature annotation.</text>
</comment>
<comment type="subcellular location">
    <subcellularLocation>
        <location evidence="1 7">Cell membrane</location>
        <topology evidence="1 7">Multi-pass membrane protein</topology>
    </subcellularLocation>
</comment>
<evidence type="ECO:0000256" key="1">
    <source>
        <dbReference type="ARBA" id="ARBA00004651"/>
    </source>
</evidence>
<feature type="domain" description="VTT" evidence="8">
    <location>
        <begin position="9"/>
        <end position="114"/>
    </location>
</feature>
<dbReference type="KEGG" id="nae:BHE16_09255"/>
<feature type="transmembrane region" description="Helical" evidence="7">
    <location>
        <begin position="95"/>
        <end position="122"/>
    </location>
</feature>
<dbReference type="Pfam" id="PF09335">
    <property type="entry name" value="VTT_dom"/>
    <property type="match status" value="1"/>
</dbReference>
<keyword evidence="5 7" id="KW-1133">Transmembrane helix</keyword>
<name>A0A1L2ZQ80_9MICC</name>
<evidence type="ECO:0000256" key="6">
    <source>
        <dbReference type="ARBA" id="ARBA00023136"/>
    </source>
</evidence>
<dbReference type="AlphaFoldDB" id="A0A1L2ZQ80"/>
<evidence type="ECO:0000313" key="9">
    <source>
        <dbReference type="EMBL" id="APF41152.1"/>
    </source>
</evidence>
<accession>A0A1L2ZQ80</accession>
<evidence type="ECO:0000256" key="7">
    <source>
        <dbReference type="RuleBase" id="RU367016"/>
    </source>
</evidence>
<organism evidence="9 10">
    <name type="scientific">Neomicrococcus aestuarii</name>
    <dbReference type="NCBI Taxonomy" id="556325"/>
    <lineage>
        <taxon>Bacteria</taxon>
        <taxon>Bacillati</taxon>
        <taxon>Actinomycetota</taxon>
        <taxon>Actinomycetes</taxon>
        <taxon>Micrococcales</taxon>
        <taxon>Micrococcaceae</taxon>
        <taxon>Neomicrococcus</taxon>
    </lineage>
</organism>
<dbReference type="Proteomes" id="UP000183530">
    <property type="component" value="Chromosome"/>
</dbReference>
<sequence>MSEMFSSLPFGLAFVGLFLGAMLRANTTYWIGRGIVRGAEHSRFKHFLEGPIYERAQRFMERWGIFAVPLSFLTVGIQTAVNASAGMGRMSLKRYLPAVIVGCLMWALIYSTVGMAVIFAWLDLGWQWVVAGAIVVGIVTMAWIKYRRQDG</sequence>
<dbReference type="RefSeq" id="WP_071894623.1">
    <property type="nucleotide sequence ID" value="NZ_CP018135.1"/>
</dbReference>
<dbReference type="EMBL" id="CP018135">
    <property type="protein sequence ID" value="APF41152.1"/>
    <property type="molecule type" value="Genomic_DNA"/>
</dbReference>
<keyword evidence="4 7" id="KW-0812">Transmembrane</keyword>
<dbReference type="PANTHER" id="PTHR30353">
    <property type="entry name" value="INNER MEMBRANE PROTEIN DEDA-RELATED"/>
    <property type="match status" value="1"/>
</dbReference>
<evidence type="ECO:0000256" key="5">
    <source>
        <dbReference type="ARBA" id="ARBA00022989"/>
    </source>
</evidence>
<dbReference type="STRING" id="556325.BHE16_09255"/>
<protein>
    <recommendedName>
        <fullName evidence="8">VTT domain-containing protein</fullName>
    </recommendedName>
</protein>
<dbReference type="PANTHER" id="PTHR30353:SF0">
    <property type="entry name" value="TRANSMEMBRANE PROTEIN"/>
    <property type="match status" value="1"/>
</dbReference>
<evidence type="ECO:0000259" key="8">
    <source>
        <dbReference type="Pfam" id="PF09335"/>
    </source>
</evidence>
<keyword evidence="6 7" id="KW-0472">Membrane</keyword>
<dbReference type="InterPro" id="IPR032818">
    <property type="entry name" value="DedA-like"/>
</dbReference>
<reference evidence="9 10" key="1">
    <citation type="submission" date="2016-11" db="EMBL/GenBank/DDBJ databases">
        <title>Genome sequencing of Zhihengliuella aestuarii B18 antagonistic to Plasmodiophora brassicae.</title>
        <authorList>
            <person name="Luo Y."/>
        </authorList>
    </citation>
    <scope>NUCLEOTIDE SEQUENCE [LARGE SCALE GENOMIC DNA]</scope>
    <source>
        <strain evidence="9 10">B18</strain>
    </source>
</reference>
<dbReference type="InterPro" id="IPR032816">
    <property type="entry name" value="VTT_dom"/>
</dbReference>
<feature type="transmembrane region" description="Helical" evidence="7">
    <location>
        <begin position="128"/>
        <end position="146"/>
    </location>
</feature>
<keyword evidence="3 7" id="KW-1003">Cell membrane</keyword>
<evidence type="ECO:0000313" key="10">
    <source>
        <dbReference type="Proteomes" id="UP000183530"/>
    </source>
</evidence>
<feature type="transmembrane region" description="Helical" evidence="7">
    <location>
        <begin position="63"/>
        <end position="83"/>
    </location>
</feature>
<gene>
    <name evidence="9" type="ORF">BHE16_09255</name>
</gene>
<evidence type="ECO:0000256" key="3">
    <source>
        <dbReference type="ARBA" id="ARBA00022475"/>
    </source>
</evidence>
<evidence type="ECO:0000256" key="2">
    <source>
        <dbReference type="ARBA" id="ARBA00010792"/>
    </source>
</evidence>
<dbReference type="OrthoDB" id="3426404at2"/>
<proteinExistence type="inferred from homology"/>
<keyword evidence="10" id="KW-1185">Reference proteome</keyword>
<dbReference type="GO" id="GO:0005886">
    <property type="term" value="C:plasma membrane"/>
    <property type="evidence" value="ECO:0007669"/>
    <property type="project" value="UniProtKB-SubCell"/>
</dbReference>